<sequence>MMQWCLNVLSWNDTHVQNQYMRRHLHYLHIYYVLIALLAATIPGIMQLPQRSRAAGGITDAGLIGWEGDGRGPTTHMNGSFDIGNDKNFTVHFGIYDSGNYPLNWTNCEGYLPCDITEFERNNSIIKITNFGDKVLINGHDFVLVYSRVSVYNHGHDAVTLDPAPSPHALLALNAVSSTVHPDQTINHDYVIAVDKFNQSYSWPTDRLVVAQGGYDQHYLHMKNYWNKRLSALAQINQLPDQRMADAYKAGYIYSKIIEDDDASFSADSIHPGENGYDKYYDHDALGIVLYYIAIGDYLHAQSFLKTLHCACYADFNYKYAWPWAEYLMKTGDAEFVRQNFALIQNATHSIESSRTGPGKTMHSSNTIDALGNWTADDEAALLGLSSYLYITEKLGKSSELNWARYQYTDLLNSINTELNTTLQKNSLSSITCAVDVPNSRNRCSQPQDSNNLSFWAIAPWGWEGYLLNAPDQTGPLIDLIDATYHHNYNRLRGILAAHDIGGFPGFSEAYQVGAASEGLRGNGLYRPEAIRVYKFMIDENMDGPYSWWESNGVGITSSPWKGNHPSDGQGSAPHAWGIAQMNKALLDSFIAQRTDGTVLVGRGVPEEWMKRGQVIDISNYPILDNHRMGMHITMGNDGKTVTLTLSGDTPTNNVIFNLPGFRSNLASTTSGSMDNNEGAVTIPPSTATVTVTLNHQPDNRD</sequence>
<keyword evidence="3" id="KW-1185">Reference proteome</keyword>
<reference evidence="3" key="1">
    <citation type="submission" date="2018-12" db="EMBL/GenBank/DDBJ databases">
        <title>Tengunoibacter tsumagoiensis gen. nov., sp. nov., Dictyobacter kobayashii sp. nov., D. alpinus sp. nov., and D. joshuensis sp. nov. and description of Dictyobacteraceae fam. nov. within the order Ktedonobacterales isolated from Tengu-no-mugimeshi.</title>
        <authorList>
            <person name="Wang C.M."/>
            <person name="Zheng Y."/>
            <person name="Sakai Y."/>
            <person name="Toyoda A."/>
            <person name="Minakuchi Y."/>
            <person name="Abe K."/>
            <person name="Yokota A."/>
            <person name="Yabe S."/>
        </authorList>
    </citation>
    <scope>NUCLEOTIDE SEQUENCE [LARGE SCALE GENOMIC DNA]</scope>
    <source>
        <strain evidence="3">Uno3</strain>
    </source>
</reference>
<keyword evidence="1" id="KW-0472">Membrane</keyword>
<feature type="transmembrane region" description="Helical" evidence="1">
    <location>
        <begin position="27"/>
        <end position="46"/>
    </location>
</feature>
<organism evidence="2 3">
    <name type="scientific">Tengunoibacter tsumagoiensis</name>
    <dbReference type="NCBI Taxonomy" id="2014871"/>
    <lineage>
        <taxon>Bacteria</taxon>
        <taxon>Bacillati</taxon>
        <taxon>Chloroflexota</taxon>
        <taxon>Ktedonobacteria</taxon>
        <taxon>Ktedonobacterales</taxon>
        <taxon>Dictyobacteraceae</taxon>
        <taxon>Tengunoibacter</taxon>
    </lineage>
</organism>
<protein>
    <recommendedName>
        <fullName evidence="4">Alpha-L-rhamnosidase six-hairpin glycosidase domain-containing protein</fullName>
    </recommendedName>
</protein>
<keyword evidence="1" id="KW-0812">Transmembrane</keyword>
<comment type="caution">
    <text evidence="2">The sequence shown here is derived from an EMBL/GenBank/DDBJ whole genome shotgun (WGS) entry which is preliminary data.</text>
</comment>
<dbReference type="Proteomes" id="UP000287352">
    <property type="component" value="Unassembled WGS sequence"/>
</dbReference>
<accession>A0A401ZXP8</accession>
<name>A0A401ZXP8_9CHLR</name>
<evidence type="ECO:0000313" key="2">
    <source>
        <dbReference type="EMBL" id="GCE11621.1"/>
    </source>
</evidence>
<evidence type="ECO:0000313" key="3">
    <source>
        <dbReference type="Proteomes" id="UP000287352"/>
    </source>
</evidence>
<gene>
    <name evidence="2" type="ORF">KTT_14800</name>
</gene>
<dbReference type="EMBL" id="BIFR01000001">
    <property type="protein sequence ID" value="GCE11621.1"/>
    <property type="molecule type" value="Genomic_DNA"/>
</dbReference>
<keyword evidence="1" id="KW-1133">Transmembrane helix</keyword>
<dbReference type="AlphaFoldDB" id="A0A401ZXP8"/>
<dbReference type="OrthoDB" id="9772924at2"/>
<evidence type="ECO:0008006" key="4">
    <source>
        <dbReference type="Google" id="ProtNLM"/>
    </source>
</evidence>
<dbReference type="RefSeq" id="WP_126579310.1">
    <property type="nucleotide sequence ID" value="NZ_BIFR01000001.1"/>
</dbReference>
<proteinExistence type="predicted"/>
<evidence type="ECO:0000256" key="1">
    <source>
        <dbReference type="SAM" id="Phobius"/>
    </source>
</evidence>